<dbReference type="InterPro" id="IPR044810">
    <property type="entry name" value="WRKY_plant"/>
</dbReference>
<keyword evidence="3" id="KW-0238">DNA-binding</keyword>
<comment type="caution">
    <text evidence="7">The sequence shown here is derived from an EMBL/GenBank/DDBJ whole genome shotgun (WGS) entry which is preliminary data.</text>
</comment>
<protein>
    <recommendedName>
        <fullName evidence="6">WRKY domain-containing protein</fullName>
    </recommendedName>
</protein>
<keyword evidence="4" id="KW-0804">Transcription</keyword>
<dbReference type="Pfam" id="PF03106">
    <property type="entry name" value="WRKY"/>
    <property type="match status" value="1"/>
</dbReference>
<proteinExistence type="predicted"/>
<evidence type="ECO:0000256" key="2">
    <source>
        <dbReference type="ARBA" id="ARBA00023015"/>
    </source>
</evidence>
<evidence type="ECO:0000256" key="3">
    <source>
        <dbReference type="ARBA" id="ARBA00023125"/>
    </source>
</evidence>
<dbReference type="PROSITE" id="PS50811">
    <property type="entry name" value="WRKY"/>
    <property type="match status" value="1"/>
</dbReference>
<evidence type="ECO:0000256" key="4">
    <source>
        <dbReference type="ARBA" id="ARBA00023163"/>
    </source>
</evidence>
<dbReference type="FunFam" id="2.20.25.80:FF:000003">
    <property type="entry name" value="WRKY transcription factor 57"/>
    <property type="match status" value="1"/>
</dbReference>
<organism evidence="7 8">
    <name type="scientific">Panicum virgatum</name>
    <name type="common">Blackwell switchgrass</name>
    <dbReference type="NCBI Taxonomy" id="38727"/>
    <lineage>
        <taxon>Eukaryota</taxon>
        <taxon>Viridiplantae</taxon>
        <taxon>Streptophyta</taxon>
        <taxon>Embryophyta</taxon>
        <taxon>Tracheophyta</taxon>
        <taxon>Spermatophyta</taxon>
        <taxon>Magnoliopsida</taxon>
        <taxon>Liliopsida</taxon>
        <taxon>Poales</taxon>
        <taxon>Poaceae</taxon>
        <taxon>PACMAD clade</taxon>
        <taxon>Panicoideae</taxon>
        <taxon>Panicodae</taxon>
        <taxon>Paniceae</taxon>
        <taxon>Panicinae</taxon>
        <taxon>Panicum</taxon>
        <taxon>Panicum sect. Hiantes</taxon>
    </lineage>
</organism>
<dbReference type="InterPro" id="IPR036576">
    <property type="entry name" value="WRKY_dom_sf"/>
</dbReference>
<dbReference type="OrthoDB" id="693960at2759"/>
<dbReference type="AlphaFoldDB" id="A0A8T0SSU0"/>
<dbReference type="PANTHER" id="PTHR31221">
    <property type="entry name" value="WRKY TRANSCRIPTION FACTOR PROTEIN 1-RELATED"/>
    <property type="match status" value="1"/>
</dbReference>
<keyword evidence="5" id="KW-0539">Nucleus</keyword>
<evidence type="ECO:0000313" key="7">
    <source>
        <dbReference type="EMBL" id="KAG2600248.1"/>
    </source>
</evidence>
<accession>A0A8T0SSU0</accession>
<dbReference type="GO" id="GO:0043565">
    <property type="term" value="F:sequence-specific DNA binding"/>
    <property type="evidence" value="ECO:0007669"/>
    <property type="project" value="InterPro"/>
</dbReference>
<evidence type="ECO:0000256" key="1">
    <source>
        <dbReference type="ARBA" id="ARBA00004123"/>
    </source>
</evidence>
<dbReference type="Gene3D" id="2.20.25.80">
    <property type="entry name" value="WRKY domain"/>
    <property type="match status" value="1"/>
</dbReference>
<evidence type="ECO:0000313" key="8">
    <source>
        <dbReference type="Proteomes" id="UP000823388"/>
    </source>
</evidence>
<dbReference type="InterPro" id="IPR003657">
    <property type="entry name" value="WRKY_dom"/>
</dbReference>
<gene>
    <name evidence="7" type="ORF">PVAP13_5KG474900</name>
</gene>
<keyword evidence="2" id="KW-0805">Transcription regulation</keyword>
<name>A0A8T0SSU0_PANVG</name>
<evidence type="ECO:0000259" key="6">
    <source>
        <dbReference type="PROSITE" id="PS50811"/>
    </source>
</evidence>
<reference evidence="7" key="1">
    <citation type="submission" date="2020-05" db="EMBL/GenBank/DDBJ databases">
        <title>WGS assembly of Panicum virgatum.</title>
        <authorList>
            <person name="Lovell J.T."/>
            <person name="Jenkins J."/>
            <person name="Shu S."/>
            <person name="Juenger T.E."/>
            <person name="Schmutz J."/>
        </authorList>
    </citation>
    <scope>NUCLEOTIDE SEQUENCE</scope>
    <source>
        <strain evidence="7">AP13</strain>
    </source>
</reference>
<evidence type="ECO:0000256" key="5">
    <source>
        <dbReference type="ARBA" id="ARBA00023242"/>
    </source>
</evidence>
<dbReference type="PANTHER" id="PTHR31221:SF339">
    <property type="entry name" value="WRKY TRANSCRIPTION FACTOR 51-RELATED"/>
    <property type="match status" value="1"/>
</dbReference>
<keyword evidence="8" id="KW-1185">Reference proteome</keyword>
<feature type="domain" description="WRKY" evidence="6">
    <location>
        <begin position="157"/>
        <end position="222"/>
    </location>
</feature>
<comment type="subcellular location">
    <subcellularLocation>
        <location evidence="1">Nucleus</location>
    </subcellularLocation>
</comment>
<dbReference type="Proteomes" id="UP000823388">
    <property type="component" value="Chromosome 5K"/>
</dbReference>
<dbReference type="GO" id="GO:0003700">
    <property type="term" value="F:DNA-binding transcription factor activity"/>
    <property type="evidence" value="ECO:0007669"/>
    <property type="project" value="InterPro"/>
</dbReference>
<dbReference type="SUPFAM" id="SSF118290">
    <property type="entry name" value="WRKY DNA-binding domain"/>
    <property type="match status" value="1"/>
</dbReference>
<dbReference type="GO" id="GO:0005634">
    <property type="term" value="C:nucleus"/>
    <property type="evidence" value="ECO:0007669"/>
    <property type="project" value="UniProtKB-SubCell"/>
</dbReference>
<dbReference type="EMBL" id="CM029045">
    <property type="protein sequence ID" value="KAG2600248.1"/>
    <property type="molecule type" value="Genomic_DNA"/>
</dbReference>
<sequence length="247" mass="26376">MALASCDSLPADAVCFFPAMACRHPCDGAGAGSGLAASAFYGGARSPAAALLFSRPQLAFGGAALTGLAPPRQPDAVFECLSEEDVSSVVPGTTFGPPPPEMPVEYAGPDAASGYAHHVMSVSRMSSRYVMHRGAAAMAGAEGSTRTTDRIAFRVRSEEEVLDDGYKWRKYGKKSVKNSPNPRNYYRCSTEGCNVKKRVERDKDDPSYVVTMYEGVHNHVSPGTIYYATQDVASGRFFVAGMHQALD</sequence>
<dbReference type="SMART" id="SM00774">
    <property type="entry name" value="WRKY"/>
    <property type="match status" value="1"/>
</dbReference>